<protein>
    <submittedName>
        <fullName evidence="1">Uncharacterized protein</fullName>
    </submittedName>
</protein>
<gene>
    <name evidence="1" type="ORF">RRF57_004387</name>
</gene>
<name>A0AAN7Z4C5_9PEZI</name>
<evidence type="ECO:0000313" key="2">
    <source>
        <dbReference type="Proteomes" id="UP001305414"/>
    </source>
</evidence>
<proteinExistence type="predicted"/>
<comment type="caution">
    <text evidence="1">The sequence shown here is derived from an EMBL/GenBank/DDBJ whole genome shotgun (WGS) entry which is preliminary data.</text>
</comment>
<keyword evidence="2" id="KW-1185">Reference proteome</keyword>
<dbReference type="EMBL" id="JAWHQM010000009">
    <property type="protein sequence ID" value="KAK5628672.1"/>
    <property type="molecule type" value="Genomic_DNA"/>
</dbReference>
<sequence>MAEVERRCSTRKRNLQKPNSHSFIGILHMEMLSELGSSSSFLGIWSVGSEQEPFGNGLAIT</sequence>
<dbReference type="AlphaFoldDB" id="A0AAN7Z4C5"/>
<accession>A0AAN7Z4C5</accession>
<dbReference type="Proteomes" id="UP001305414">
    <property type="component" value="Unassembled WGS sequence"/>
</dbReference>
<organism evidence="1 2">
    <name type="scientific">Xylaria bambusicola</name>
    <dbReference type="NCBI Taxonomy" id="326684"/>
    <lineage>
        <taxon>Eukaryota</taxon>
        <taxon>Fungi</taxon>
        <taxon>Dikarya</taxon>
        <taxon>Ascomycota</taxon>
        <taxon>Pezizomycotina</taxon>
        <taxon>Sordariomycetes</taxon>
        <taxon>Xylariomycetidae</taxon>
        <taxon>Xylariales</taxon>
        <taxon>Xylariaceae</taxon>
        <taxon>Xylaria</taxon>
    </lineage>
</organism>
<evidence type="ECO:0000313" key="1">
    <source>
        <dbReference type="EMBL" id="KAK5628672.1"/>
    </source>
</evidence>
<reference evidence="1 2" key="1">
    <citation type="submission" date="2023-10" db="EMBL/GenBank/DDBJ databases">
        <title>Draft genome sequence of Xylaria bambusicola isolate GMP-LS, the root and basal stem rot pathogen of sugarcane in Indonesia.</title>
        <authorList>
            <person name="Selvaraj P."/>
            <person name="Muralishankar V."/>
            <person name="Muruganantham S."/>
            <person name="Sp S."/>
            <person name="Haryani S."/>
            <person name="Lau K.J.X."/>
            <person name="Naqvi N.I."/>
        </authorList>
    </citation>
    <scope>NUCLEOTIDE SEQUENCE [LARGE SCALE GENOMIC DNA]</scope>
    <source>
        <strain evidence="1">GMP-LS</strain>
    </source>
</reference>